<dbReference type="Pfam" id="PF12897">
    <property type="entry name" value="Asp_aminotransf"/>
    <property type="match status" value="1"/>
</dbReference>
<dbReference type="Gene3D" id="3.40.640.10">
    <property type="entry name" value="Type I PLP-dependent aspartate aminotransferase-like (Major domain)"/>
    <property type="match status" value="1"/>
</dbReference>
<keyword evidence="3" id="KW-1185">Reference proteome</keyword>
<dbReference type="AlphaFoldDB" id="A0A419V7V0"/>
<dbReference type="InterPro" id="IPR015424">
    <property type="entry name" value="PyrdxlP-dep_Trfase"/>
</dbReference>
<dbReference type="Gene3D" id="3.90.1150.10">
    <property type="entry name" value="Aspartate Aminotransferase, domain 1"/>
    <property type="match status" value="1"/>
</dbReference>
<dbReference type="InterPro" id="IPR015422">
    <property type="entry name" value="PyrdxlP-dep_Trfase_small"/>
</dbReference>
<gene>
    <name evidence="2" type="ORF">ATL39_0407</name>
</gene>
<dbReference type="EMBL" id="RAPK01000006">
    <property type="protein sequence ID" value="RKD76194.1"/>
    <property type="molecule type" value="Genomic_DNA"/>
</dbReference>
<dbReference type="GO" id="GO:0004069">
    <property type="term" value="F:L-aspartate:2-oxoglutarate aminotransferase activity"/>
    <property type="evidence" value="ECO:0007669"/>
    <property type="project" value="InterPro"/>
</dbReference>
<proteinExistence type="predicted"/>
<dbReference type="InterPro" id="IPR024551">
    <property type="entry name" value="AspAT_Ic"/>
</dbReference>
<organism evidence="2 3">
    <name type="scientific">Sinobaca qinghaiensis</name>
    <dbReference type="NCBI Taxonomy" id="342944"/>
    <lineage>
        <taxon>Bacteria</taxon>
        <taxon>Bacillati</taxon>
        <taxon>Bacillota</taxon>
        <taxon>Bacilli</taxon>
        <taxon>Bacillales</taxon>
        <taxon>Sporolactobacillaceae</taxon>
        <taxon>Sinobaca</taxon>
    </lineage>
</organism>
<dbReference type="GO" id="GO:0003677">
    <property type="term" value="F:DNA binding"/>
    <property type="evidence" value="ECO:0007669"/>
    <property type="project" value="UniProtKB-KW"/>
</dbReference>
<name>A0A419V7V0_9BACL</name>
<dbReference type="RefSeq" id="WP_120191608.1">
    <property type="nucleotide sequence ID" value="NZ_RAPK01000006.1"/>
</dbReference>
<keyword evidence="2" id="KW-0238">DNA-binding</keyword>
<evidence type="ECO:0000256" key="1">
    <source>
        <dbReference type="SAM" id="Coils"/>
    </source>
</evidence>
<dbReference type="Proteomes" id="UP000285120">
    <property type="component" value="Unassembled WGS sequence"/>
</dbReference>
<protein>
    <submittedName>
        <fullName evidence="2">DNA-binding transcriptional MocR family regulator</fullName>
    </submittedName>
</protein>
<dbReference type="PANTHER" id="PTHR43799">
    <property type="entry name" value="AMINOTRANSFERASE, PUTATIVE-RELATED"/>
    <property type="match status" value="1"/>
</dbReference>
<sequence>MSMHKNEERLESLQKSYEQYKSQNLNLNMARGKPCPEQMDLSNGMMDVLTSKDSLKSTDGTDLRNYGGLDGLPEAKELFSKILDVDTDEIVIGGNSSLSMMHDSIAQAMMHGVAGGEMPWAKQDKVKFLCPSPGYDRHFAICELFNIEMIIVDMKEDGPDMDQVEKLVRVDESVKGIWCVPKYSNPTGIVYSDEVVERLASMETKAADFRIFWDNAYAIHHLTDEPKEIKNLLEECKKQGSPNRVLMFSSTSKVTFPGSGVAMLAASQENLDTYRKNISFQTIGPDKLNQKRHVEFFKNVDGLKAHMKKHAEIIEPKFRAVIEILDQQLGGKDIASWDRPDGGYFISLDTPEGCAKEVVGMASELGVTLTGAGATFPYNNDPKDQNIRIAPTFPSEAELRKAIEVLCVCIELASLKKTVRAS</sequence>
<dbReference type="CDD" id="cd00609">
    <property type="entry name" value="AAT_like"/>
    <property type="match status" value="1"/>
</dbReference>
<evidence type="ECO:0000313" key="3">
    <source>
        <dbReference type="Proteomes" id="UP000285120"/>
    </source>
</evidence>
<dbReference type="SUPFAM" id="SSF53383">
    <property type="entry name" value="PLP-dependent transferases"/>
    <property type="match status" value="1"/>
</dbReference>
<feature type="coiled-coil region" evidence="1">
    <location>
        <begin position="3"/>
        <end position="30"/>
    </location>
</feature>
<keyword evidence="1" id="KW-0175">Coiled coil</keyword>
<dbReference type="OrthoDB" id="9802328at2"/>
<comment type="caution">
    <text evidence="2">The sequence shown here is derived from an EMBL/GenBank/DDBJ whole genome shotgun (WGS) entry which is preliminary data.</text>
</comment>
<accession>A0A419V7V0</accession>
<reference evidence="2 3" key="1">
    <citation type="submission" date="2018-09" db="EMBL/GenBank/DDBJ databases">
        <title>Genomic Encyclopedia of Archaeal and Bacterial Type Strains, Phase II (KMG-II): from individual species to whole genera.</title>
        <authorList>
            <person name="Goeker M."/>
        </authorList>
    </citation>
    <scope>NUCLEOTIDE SEQUENCE [LARGE SCALE GENOMIC DNA]</scope>
    <source>
        <strain evidence="2 3">DSM 17008</strain>
    </source>
</reference>
<dbReference type="InterPro" id="IPR015421">
    <property type="entry name" value="PyrdxlP-dep_Trfase_major"/>
</dbReference>
<dbReference type="PANTHER" id="PTHR43799:SF1">
    <property type="entry name" value="ASPARTATE AMINOTRANSFERASE"/>
    <property type="match status" value="1"/>
</dbReference>
<evidence type="ECO:0000313" key="2">
    <source>
        <dbReference type="EMBL" id="RKD76194.1"/>
    </source>
</evidence>